<evidence type="ECO:0000313" key="2">
    <source>
        <dbReference type="Proteomes" id="UP000653644"/>
    </source>
</evidence>
<dbReference type="EMBL" id="BMVN01000087">
    <property type="protein sequence ID" value="GHA72813.1"/>
    <property type="molecule type" value="Genomic_DNA"/>
</dbReference>
<dbReference type="RefSeq" id="WP_306433544.1">
    <property type="nucleotide sequence ID" value="NZ_BMVN01000087.1"/>
</dbReference>
<protein>
    <submittedName>
        <fullName evidence="1">Uncharacterized protein</fullName>
    </submittedName>
</protein>
<evidence type="ECO:0000313" key="1">
    <source>
        <dbReference type="EMBL" id="GHA72813.1"/>
    </source>
</evidence>
<gene>
    <name evidence="1" type="ORF">GCM10010345_89610</name>
</gene>
<dbReference type="Proteomes" id="UP000653644">
    <property type="component" value="Unassembled WGS sequence"/>
</dbReference>
<keyword evidence="2" id="KW-1185">Reference proteome</keyword>
<accession>A0ABQ3DAP8</accession>
<name>A0ABQ3DAP8_9ACTN</name>
<organism evidence="1 2">
    <name type="scientific">Streptomyces canarius</name>
    <dbReference type="NCBI Taxonomy" id="285453"/>
    <lineage>
        <taxon>Bacteria</taxon>
        <taxon>Bacillati</taxon>
        <taxon>Actinomycetota</taxon>
        <taxon>Actinomycetes</taxon>
        <taxon>Kitasatosporales</taxon>
        <taxon>Streptomycetaceae</taxon>
        <taxon>Streptomyces</taxon>
    </lineage>
</organism>
<reference evidence="2" key="1">
    <citation type="journal article" date="2019" name="Int. J. Syst. Evol. Microbiol.">
        <title>The Global Catalogue of Microorganisms (GCM) 10K type strain sequencing project: providing services to taxonomists for standard genome sequencing and annotation.</title>
        <authorList>
            <consortium name="The Broad Institute Genomics Platform"/>
            <consortium name="The Broad Institute Genome Sequencing Center for Infectious Disease"/>
            <person name="Wu L."/>
            <person name="Ma J."/>
        </authorList>
    </citation>
    <scope>NUCLEOTIDE SEQUENCE [LARGE SCALE GENOMIC DNA]</scope>
    <source>
        <strain evidence="2">JCM 4733</strain>
    </source>
</reference>
<comment type="caution">
    <text evidence="1">The sequence shown here is derived from an EMBL/GenBank/DDBJ whole genome shotgun (WGS) entry which is preliminary data.</text>
</comment>
<sequence length="50" mass="5047">MTVSPDGGTAVFAGVHAVRCVDASGAVVWEVCHGCWAGECLVAHGVVATY</sequence>
<proteinExistence type="predicted"/>